<dbReference type="Gene3D" id="3.40.30.10">
    <property type="entry name" value="Glutaredoxin"/>
    <property type="match status" value="1"/>
</dbReference>
<keyword evidence="11" id="KW-1185">Reference proteome</keyword>
<dbReference type="PANTHER" id="PTHR43900:SF54">
    <property type="entry name" value="GLUTATHIONE S-TRANSFERASE F12"/>
    <property type="match status" value="1"/>
</dbReference>
<dbReference type="Proteomes" id="UP000516437">
    <property type="component" value="Chromosome 6"/>
</dbReference>
<dbReference type="InterPro" id="IPR010987">
    <property type="entry name" value="Glutathione-S-Trfase_C-like"/>
</dbReference>
<dbReference type="PROSITE" id="PS50405">
    <property type="entry name" value="GST_CTER"/>
    <property type="match status" value="1"/>
</dbReference>
<evidence type="ECO:0000256" key="4">
    <source>
        <dbReference type="ARBA" id="ARBA00022490"/>
    </source>
</evidence>
<dbReference type="InterPro" id="IPR004046">
    <property type="entry name" value="GST_C"/>
</dbReference>
<dbReference type="PANTHER" id="PTHR43900">
    <property type="entry name" value="GLUTATHIONE S-TRANSFERASE RHO"/>
    <property type="match status" value="1"/>
</dbReference>
<keyword evidence="5" id="KW-0216">Detoxification</keyword>
<evidence type="ECO:0000256" key="3">
    <source>
        <dbReference type="ARBA" id="ARBA00012452"/>
    </source>
</evidence>
<dbReference type="EMBL" id="RXIC02000024">
    <property type="protein sequence ID" value="KAB1211367.1"/>
    <property type="molecule type" value="Genomic_DNA"/>
</dbReference>
<comment type="caution">
    <text evidence="10">The sequence shown here is derived from an EMBL/GenBank/DDBJ whole genome shotgun (WGS) entry which is preliminary data.</text>
</comment>
<dbReference type="Pfam" id="PF02798">
    <property type="entry name" value="GST_N"/>
    <property type="match status" value="1"/>
</dbReference>
<dbReference type="CDD" id="cd03187">
    <property type="entry name" value="GST_C_Phi"/>
    <property type="match status" value="1"/>
</dbReference>
<dbReference type="InterPro" id="IPR036249">
    <property type="entry name" value="Thioredoxin-like_sf"/>
</dbReference>
<reference evidence="10 11" key="1">
    <citation type="journal article" date="2019" name="Plant Biotechnol. J.">
        <title>The red bayberry genome and genetic basis of sex determination.</title>
        <authorList>
            <person name="Jia H.M."/>
            <person name="Jia H.J."/>
            <person name="Cai Q.L."/>
            <person name="Wang Y."/>
            <person name="Zhao H.B."/>
            <person name="Yang W.F."/>
            <person name="Wang G.Y."/>
            <person name="Li Y.H."/>
            <person name="Zhan D.L."/>
            <person name="Shen Y.T."/>
            <person name="Niu Q.F."/>
            <person name="Chang L."/>
            <person name="Qiu J."/>
            <person name="Zhao L."/>
            <person name="Xie H.B."/>
            <person name="Fu W.Y."/>
            <person name="Jin J."/>
            <person name="Li X.W."/>
            <person name="Jiao Y."/>
            <person name="Zhou C.C."/>
            <person name="Tu T."/>
            <person name="Chai C.Y."/>
            <person name="Gao J.L."/>
            <person name="Fan L.J."/>
            <person name="van de Weg E."/>
            <person name="Wang J.Y."/>
            <person name="Gao Z.S."/>
        </authorList>
    </citation>
    <scope>NUCLEOTIDE SEQUENCE [LARGE SCALE GENOMIC DNA]</scope>
    <source>
        <tissue evidence="10">Leaves</tissue>
    </source>
</reference>
<dbReference type="FunFam" id="1.20.1050.10:FF:000004">
    <property type="entry name" value="Glutathione S-transferase F2"/>
    <property type="match status" value="1"/>
</dbReference>
<dbReference type="Gene3D" id="1.20.1050.10">
    <property type="match status" value="1"/>
</dbReference>
<evidence type="ECO:0000256" key="5">
    <source>
        <dbReference type="ARBA" id="ARBA00022575"/>
    </source>
</evidence>
<dbReference type="OrthoDB" id="422574at2759"/>
<dbReference type="SUPFAM" id="SSF47616">
    <property type="entry name" value="GST C-terminal domain-like"/>
    <property type="match status" value="1"/>
</dbReference>
<evidence type="ECO:0000313" key="11">
    <source>
        <dbReference type="Proteomes" id="UP000516437"/>
    </source>
</evidence>
<dbReference type="SFLD" id="SFLDS00019">
    <property type="entry name" value="Glutathione_Transferase_(cytos"/>
    <property type="match status" value="1"/>
</dbReference>
<dbReference type="GO" id="GO:0004364">
    <property type="term" value="F:glutathione transferase activity"/>
    <property type="evidence" value="ECO:0007669"/>
    <property type="project" value="UniProtKB-EC"/>
</dbReference>
<protein>
    <recommendedName>
        <fullName evidence="3">glutathione transferase</fullName>
        <ecNumber evidence="3">2.5.1.18</ecNumber>
    </recommendedName>
</protein>
<dbReference type="GO" id="GO:0005829">
    <property type="term" value="C:cytosol"/>
    <property type="evidence" value="ECO:0007669"/>
    <property type="project" value="UniProtKB-SubCell"/>
</dbReference>
<proteinExistence type="inferred from homology"/>
<dbReference type="PROSITE" id="PS50404">
    <property type="entry name" value="GST_NTER"/>
    <property type="match status" value="1"/>
</dbReference>
<keyword evidence="4" id="KW-0963">Cytoplasm</keyword>
<evidence type="ECO:0000256" key="1">
    <source>
        <dbReference type="ARBA" id="ARBA00004514"/>
    </source>
</evidence>
<dbReference type="GO" id="GO:0043295">
    <property type="term" value="F:glutathione binding"/>
    <property type="evidence" value="ECO:0007669"/>
    <property type="project" value="TreeGrafter"/>
</dbReference>
<evidence type="ECO:0000259" key="8">
    <source>
        <dbReference type="PROSITE" id="PS50404"/>
    </source>
</evidence>
<name>A0A6A1VHM5_9ROSI</name>
<dbReference type="InterPro" id="IPR034347">
    <property type="entry name" value="GST_Phi_C"/>
</dbReference>
<dbReference type="AlphaFoldDB" id="A0A6A1VHM5"/>
<dbReference type="Pfam" id="PF00043">
    <property type="entry name" value="GST_C"/>
    <property type="match status" value="1"/>
</dbReference>
<dbReference type="SFLD" id="SFLDG00358">
    <property type="entry name" value="Main_(cytGST)"/>
    <property type="match status" value="1"/>
</dbReference>
<evidence type="ECO:0000259" key="9">
    <source>
        <dbReference type="PROSITE" id="PS50405"/>
    </source>
</evidence>
<accession>A0A6A1VHM5</accession>
<dbReference type="EC" id="2.5.1.18" evidence="3"/>
<organism evidence="10 11">
    <name type="scientific">Morella rubra</name>
    <name type="common">Chinese bayberry</name>
    <dbReference type="NCBI Taxonomy" id="262757"/>
    <lineage>
        <taxon>Eukaryota</taxon>
        <taxon>Viridiplantae</taxon>
        <taxon>Streptophyta</taxon>
        <taxon>Embryophyta</taxon>
        <taxon>Tracheophyta</taxon>
        <taxon>Spermatophyta</taxon>
        <taxon>Magnoliopsida</taxon>
        <taxon>eudicotyledons</taxon>
        <taxon>Gunneridae</taxon>
        <taxon>Pentapetalae</taxon>
        <taxon>rosids</taxon>
        <taxon>fabids</taxon>
        <taxon>Fagales</taxon>
        <taxon>Myricaceae</taxon>
        <taxon>Morella</taxon>
    </lineage>
</organism>
<evidence type="ECO:0000256" key="2">
    <source>
        <dbReference type="ARBA" id="ARBA00010128"/>
    </source>
</evidence>
<dbReference type="InterPro" id="IPR036282">
    <property type="entry name" value="Glutathione-S-Trfase_C_sf"/>
</dbReference>
<comment type="similarity">
    <text evidence="2">Belongs to the GST superfamily. Phi family.</text>
</comment>
<comment type="subcellular location">
    <subcellularLocation>
        <location evidence="1">Cytoplasm</location>
        <location evidence="1">Cytosol</location>
    </subcellularLocation>
</comment>
<feature type="domain" description="GST C-terminal" evidence="9">
    <location>
        <begin position="89"/>
        <end position="214"/>
    </location>
</feature>
<dbReference type="FunFam" id="3.40.30.10:FF:000016">
    <property type="entry name" value="Glutathione S-transferase F2"/>
    <property type="match status" value="1"/>
</dbReference>
<evidence type="ECO:0000313" key="10">
    <source>
        <dbReference type="EMBL" id="KAB1211367.1"/>
    </source>
</evidence>
<gene>
    <name evidence="10" type="ORF">CJ030_MR6G021443</name>
</gene>
<sequence>MVVKVYGSMRAACPQRVLACLLEKEVDFDIIHIDLDAGEHKRPDFLVRQPFGQVPAIEDGDLKLYESRAIIRYYAAKYEDRGPNLLGKTLEERAVIDQWMDVEAHNFSDLVRILVFQLIVLPRMGKPGDLALAHSCEKKLEKVLDVYEQSLSKSSYLTGDTFSLADLSHLPCVRYLMDELQMGHLVTERKNVNAWWEKISNRPAWKKLLTLAGY</sequence>
<keyword evidence="6 10" id="KW-0808">Transferase</keyword>
<dbReference type="GO" id="GO:0006749">
    <property type="term" value="P:glutathione metabolic process"/>
    <property type="evidence" value="ECO:0007669"/>
    <property type="project" value="TreeGrafter"/>
</dbReference>
<dbReference type="SUPFAM" id="SSF52833">
    <property type="entry name" value="Thioredoxin-like"/>
    <property type="match status" value="1"/>
</dbReference>
<dbReference type="InterPro" id="IPR004045">
    <property type="entry name" value="Glutathione_S-Trfase_N"/>
</dbReference>
<evidence type="ECO:0000256" key="7">
    <source>
        <dbReference type="ARBA" id="ARBA00047960"/>
    </source>
</evidence>
<comment type="catalytic activity">
    <reaction evidence="7">
        <text>RX + glutathione = an S-substituted glutathione + a halide anion + H(+)</text>
        <dbReference type="Rhea" id="RHEA:16437"/>
        <dbReference type="ChEBI" id="CHEBI:15378"/>
        <dbReference type="ChEBI" id="CHEBI:16042"/>
        <dbReference type="ChEBI" id="CHEBI:17792"/>
        <dbReference type="ChEBI" id="CHEBI:57925"/>
        <dbReference type="ChEBI" id="CHEBI:90779"/>
        <dbReference type="EC" id="2.5.1.18"/>
    </reaction>
</comment>
<dbReference type="GO" id="GO:0009407">
    <property type="term" value="P:toxin catabolic process"/>
    <property type="evidence" value="ECO:0007669"/>
    <property type="project" value="UniProtKB-ARBA"/>
</dbReference>
<evidence type="ECO:0000256" key="6">
    <source>
        <dbReference type="ARBA" id="ARBA00022679"/>
    </source>
</evidence>
<dbReference type="InterPro" id="IPR040079">
    <property type="entry name" value="Glutathione_S-Trfase"/>
</dbReference>
<feature type="domain" description="GST N-terminal" evidence="8">
    <location>
        <begin position="1"/>
        <end position="82"/>
    </location>
</feature>
<dbReference type="CDD" id="cd03053">
    <property type="entry name" value="GST_N_Phi"/>
    <property type="match status" value="1"/>
</dbReference>